<dbReference type="EMBL" id="JAKWBI020000054">
    <property type="protein sequence ID" value="KAJ2904409.1"/>
    <property type="molecule type" value="Genomic_DNA"/>
</dbReference>
<dbReference type="GO" id="GO:0016020">
    <property type="term" value="C:membrane"/>
    <property type="evidence" value="ECO:0007669"/>
    <property type="project" value="UniProtKB-SubCell"/>
</dbReference>
<sequence length="568" mass="62757">MPSLPLGIRVLFALFNILYHTPPIPKTSAHANFIMSGEVKTSDMPPASRPTGTSSDTPPSTTIGGEMKFAPTNTESNTVSGDIEHQDDDSQLRKEYLRKCDRWVMTMVFLAWFLFYLDRGTISLAYINGMGKDLRLDGKKLNLAVMIFFATYIVVNIPANLILRHVGARYWLSGLIFTWGFVTTMTGFVNNYTGLLISRLFLGLCEGGFLGGALLFLGFFYTRGELMARIGIFFSSTPLAAAVAGLLGLGLGGIHYHGYNGWPWILFVEGAATVILGTFTFFALPDTPDKAWFLSPECRIVARRRLHADSGKVPIDNEAIDNTSQPVKDKLKGDTLKRALTHPLTWLMSISAFCTVSAVYSWNLFMPPIVQSMVQPNERLKANGLTVPPNIAGFISTILITLLARKVQRVGLTIAATALCGVLGFSLLLGGARKGSVAIQYTGTFFAAMGVYPLLPLGLYWITVNARPHFERAIAIGFVVMIGNMGAFVASFTYIPDETPYIKGHGINVGFMLAIIALALVTVRYMQWEHNKRERGERDAQLNGPQGVPQEVHEMYLGWRHPRFRYVM</sequence>
<evidence type="ECO:0000259" key="9">
    <source>
        <dbReference type="PROSITE" id="PS50850"/>
    </source>
</evidence>
<evidence type="ECO:0000256" key="8">
    <source>
        <dbReference type="SAM" id="SignalP"/>
    </source>
</evidence>
<comment type="subcellular location">
    <subcellularLocation>
        <location evidence="1">Membrane</location>
        <topology evidence="1">Multi-pass membrane protein</topology>
    </subcellularLocation>
</comment>
<dbReference type="PROSITE" id="PS50850">
    <property type="entry name" value="MFS"/>
    <property type="match status" value="1"/>
</dbReference>
<dbReference type="Gene3D" id="1.20.1250.20">
    <property type="entry name" value="MFS general substrate transporter like domains"/>
    <property type="match status" value="2"/>
</dbReference>
<dbReference type="InterPro" id="IPR011701">
    <property type="entry name" value="MFS"/>
</dbReference>
<keyword evidence="4 7" id="KW-1133">Transmembrane helix</keyword>
<feature type="chain" id="PRO_5041959236" description="Major facilitator superfamily (MFS) profile domain-containing protein" evidence="8">
    <location>
        <begin position="21"/>
        <end position="568"/>
    </location>
</feature>
<keyword evidence="8" id="KW-0732">Signal</keyword>
<dbReference type="InterPro" id="IPR020846">
    <property type="entry name" value="MFS_dom"/>
</dbReference>
<keyword evidence="11" id="KW-1185">Reference proteome</keyword>
<name>A0AAD5WV97_9PEZI</name>
<dbReference type="InterPro" id="IPR036259">
    <property type="entry name" value="MFS_trans_sf"/>
</dbReference>
<dbReference type="FunFam" id="1.20.1250.20:FF:000018">
    <property type="entry name" value="MFS transporter permease"/>
    <property type="match status" value="1"/>
</dbReference>
<keyword evidence="5 7" id="KW-0472">Membrane</keyword>
<organism evidence="10 11">
    <name type="scientific">Zalerion maritima</name>
    <dbReference type="NCBI Taxonomy" id="339359"/>
    <lineage>
        <taxon>Eukaryota</taxon>
        <taxon>Fungi</taxon>
        <taxon>Dikarya</taxon>
        <taxon>Ascomycota</taxon>
        <taxon>Pezizomycotina</taxon>
        <taxon>Sordariomycetes</taxon>
        <taxon>Lulworthiomycetidae</taxon>
        <taxon>Lulworthiales</taxon>
        <taxon>Lulworthiaceae</taxon>
        <taxon>Zalerion</taxon>
    </lineage>
</organism>
<feature type="compositionally biased region" description="Low complexity" evidence="6">
    <location>
        <begin position="50"/>
        <end position="65"/>
    </location>
</feature>
<feature type="transmembrane region" description="Helical" evidence="7">
    <location>
        <begin position="141"/>
        <end position="163"/>
    </location>
</feature>
<feature type="compositionally biased region" description="Polar residues" evidence="6">
    <location>
        <begin position="71"/>
        <end position="80"/>
    </location>
</feature>
<feature type="transmembrane region" description="Helical" evidence="7">
    <location>
        <begin position="201"/>
        <end position="221"/>
    </location>
</feature>
<evidence type="ECO:0000256" key="7">
    <source>
        <dbReference type="SAM" id="Phobius"/>
    </source>
</evidence>
<evidence type="ECO:0000313" key="11">
    <source>
        <dbReference type="Proteomes" id="UP001201980"/>
    </source>
</evidence>
<dbReference type="Pfam" id="PF07690">
    <property type="entry name" value="MFS_1"/>
    <property type="match status" value="1"/>
</dbReference>
<gene>
    <name evidence="10" type="ORF">MKZ38_008082</name>
</gene>
<feature type="signal peptide" evidence="8">
    <location>
        <begin position="1"/>
        <end position="20"/>
    </location>
</feature>
<feature type="region of interest" description="Disordered" evidence="6">
    <location>
        <begin position="40"/>
        <end position="86"/>
    </location>
</feature>
<reference evidence="10" key="1">
    <citation type="submission" date="2022-07" db="EMBL/GenBank/DDBJ databases">
        <title>Draft genome sequence of Zalerion maritima ATCC 34329, a (micro)plastics degrading marine fungus.</title>
        <authorList>
            <person name="Paco A."/>
            <person name="Goncalves M.F.M."/>
            <person name="Rocha-Santos T.A.P."/>
            <person name="Alves A."/>
        </authorList>
    </citation>
    <scope>NUCLEOTIDE SEQUENCE</scope>
    <source>
        <strain evidence="10">ATCC 34329</strain>
    </source>
</reference>
<accession>A0AAD5WV97</accession>
<dbReference type="PANTHER" id="PTHR43791:SF5">
    <property type="entry name" value="MAJOR FACILITATOR SUPERFAMILY (MFS) PROFILE DOMAIN-CONTAINING PROTEIN"/>
    <property type="match status" value="1"/>
</dbReference>
<dbReference type="Proteomes" id="UP001201980">
    <property type="component" value="Unassembled WGS sequence"/>
</dbReference>
<dbReference type="GO" id="GO:0022857">
    <property type="term" value="F:transmembrane transporter activity"/>
    <property type="evidence" value="ECO:0007669"/>
    <property type="project" value="InterPro"/>
</dbReference>
<feature type="transmembrane region" description="Helical" evidence="7">
    <location>
        <begin position="474"/>
        <end position="495"/>
    </location>
</feature>
<dbReference type="AlphaFoldDB" id="A0AAD5WV97"/>
<evidence type="ECO:0000256" key="3">
    <source>
        <dbReference type="ARBA" id="ARBA00022692"/>
    </source>
</evidence>
<feature type="transmembrane region" description="Helical" evidence="7">
    <location>
        <begin position="233"/>
        <end position="256"/>
    </location>
</feature>
<feature type="transmembrane region" description="Helical" evidence="7">
    <location>
        <begin position="103"/>
        <end position="129"/>
    </location>
</feature>
<feature type="transmembrane region" description="Helical" evidence="7">
    <location>
        <begin position="262"/>
        <end position="284"/>
    </location>
</feature>
<feature type="transmembrane region" description="Helical" evidence="7">
    <location>
        <begin position="507"/>
        <end position="526"/>
    </location>
</feature>
<evidence type="ECO:0000313" key="10">
    <source>
        <dbReference type="EMBL" id="KAJ2904409.1"/>
    </source>
</evidence>
<evidence type="ECO:0000256" key="4">
    <source>
        <dbReference type="ARBA" id="ARBA00022989"/>
    </source>
</evidence>
<keyword evidence="2" id="KW-0813">Transport</keyword>
<protein>
    <recommendedName>
        <fullName evidence="9">Major facilitator superfamily (MFS) profile domain-containing protein</fullName>
    </recommendedName>
</protein>
<feature type="transmembrane region" description="Helical" evidence="7">
    <location>
        <begin position="438"/>
        <end position="462"/>
    </location>
</feature>
<feature type="transmembrane region" description="Helical" evidence="7">
    <location>
        <begin position="410"/>
        <end position="432"/>
    </location>
</feature>
<dbReference type="PANTHER" id="PTHR43791">
    <property type="entry name" value="PERMEASE-RELATED"/>
    <property type="match status" value="1"/>
</dbReference>
<evidence type="ECO:0000256" key="2">
    <source>
        <dbReference type="ARBA" id="ARBA00022448"/>
    </source>
</evidence>
<keyword evidence="3 7" id="KW-0812">Transmembrane</keyword>
<evidence type="ECO:0000256" key="6">
    <source>
        <dbReference type="SAM" id="MobiDB-lite"/>
    </source>
</evidence>
<proteinExistence type="predicted"/>
<feature type="transmembrane region" description="Helical" evidence="7">
    <location>
        <begin position="170"/>
        <end position="189"/>
    </location>
</feature>
<evidence type="ECO:0000256" key="1">
    <source>
        <dbReference type="ARBA" id="ARBA00004141"/>
    </source>
</evidence>
<feature type="domain" description="Major facilitator superfamily (MFS) profile" evidence="9">
    <location>
        <begin position="104"/>
        <end position="532"/>
    </location>
</feature>
<dbReference type="SUPFAM" id="SSF103473">
    <property type="entry name" value="MFS general substrate transporter"/>
    <property type="match status" value="1"/>
</dbReference>
<evidence type="ECO:0000256" key="5">
    <source>
        <dbReference type="ARBA" id="ARBA00023136"/>
    </source>
</evidence>
<comment type="caution">
    <text evidence="10">The sequence shown here is derived from an EMBL/GenBank/DDBJ whole genome shotgun (WGS) entry which is preliminary data.</text>
</comment>
<feature type="transmembrane region" description="Helical" evidence="7">
    <location>
        <begin position="385"/>
        <end position="403"/>
    </location>
</feature>
<feature type="transmembrane region" description="Helical" evidence="7">
    <location>
        <begin position="344"/>
        <end position="365"/>
    </location>
</feature>